<dbReference type="InterPro" id="IPR043502">
    <property type="entry name" value="DNA/RNA_pol_sf"/>
</dbReference>
<feature type="domain" description="Reverse transcriptase" evidence="1">
    <location>
        <begin position="419"/>
        <end position="562"/>
    </location>
</feature>
<reference evidence="2" key="1">
    <citation type="submission" date="2021-02" db="EMBL/GenBank/DDBJ databases">
        <authorList>
            <person name="Nowell W R."/>
        </authorList>
    </citation>
    <scope>NUCLEOTIDE SEQUENCE</scope>
</reference>
<protein>
    <recommendedName>
        <fullName evidence="1">Reverse transcriptase domain-containing protein</fullName>
    </recommendedName>
</protein>
<name>A0A815BYN5_ADIRI</name>
<comment type="caution">
    <text evidence="2">The sequence shown here is derived from an EMBL/GenBank/DDBJ whole genome shotgun (WGS) entry which is preliminary data.</text>
</comment>
<dbReference type="Pfam" id="PF00078">
    <property type="entry name" value="RVT_1"/>
    <property type="match status" value="1"/>
</dbReference>
<dbReference type="EMBL" id="CAJNOR010002312">
    <property type="protein sequence ID" value="CAF1276691.1"/>
    <property type="molecule type" value="Genomic_DNA"/>
</dbReference>
<evidence type="ECO:0000259" key="1">
    <source>
        <dbReference type="Pfam" id="PF00078"/>
    </source>
</evidence>
<organism evidence="2 3">
    <name type="scientific">Adineta ricciae</name>
    <name type="common">Rotifer</name>
    <dbReference type="NCBI Taxonomy" id="249248"/>
    <lineage>
        <taxon>Eukaryota</taxon>
        <taxon>Metazoa</taxon>
        <taxon>Spiralia</taxon>
        <taxon>Gnathifera</taxon>
        <taxon>Rotifera</taxon>
        <taxon>Eurotatoria</taxon>
        <taxon>Bdelloidea</taxon>
        <taxon>Adinetida</taxon>
        <taxon>Adinetidae</taxon>
        <taxon>Adineta</taxon>
    </lineage>
</organism>
<dbReference type="CDD" id="cd01650">
    <property type="entry name" value="RT_nLTR_like"/>
    <property type="match status" value="1"/>
</dbReference>
<dbReference type="Gene3D" id="3.60.10.10">
    <property type="entry name" value="Endonuclease/exonuclease/phosphatase"/>
    <property type="match status" value="1"/>
</dbReference>
<gene>
    <name evidence="2" type="ORF">XAT740_LOCUS27592</name>
</gene>
<dbReference type="AlphaFoldDB" id="A0A815BYN5"/>
<dbReference type="SUPFAM" id="SSF56672">
    <property type="entry name" value="DNA/RNA polymerases"/>
    <property type="match status" value="1"/>
</dbReference>
<sequence length="754" mass="86385">MAVHFMGNPAITIIITYAATEDKSDVEKDMFYDDLQRYTHDVPSHNVLILAGDLNARLGSDSHTTNPRTIGKYTYHHSTDDNGNGLANYCEACNMRSTQTRFPQPQSRSWAWLHPNGKSKAQLDHILINGKWLNSIRNVRAYNTVELNSDHRIVSAQLSISLRATKENKQENQVTSDTVNILEQRNKAKVKFKHNPSIKNKNQWHTLNQQLDTSYNNDKIKFLEDKLEQLEQAALSNQIRATWCLVDEISGKRRHNSASQIKRADGTKINSTAELMSEWKNYFEDLLNVKSNNSQDTQAIPPALEDLPINQGLITLEEVEQAVKQLKDGKSPGLDYAITPEVLKYGGQWILNQLCNICNEIYENQQTPKQFNTNIIIRIPKKGDKTLTTNYRGISLMSVAAKTYNRILLNRIREPLDSILRINQADNNVSEEFDVTTGVLQGDTLAPFLFIIVIDYVMKNAQLDHTDENAEYGFITNKRQSSRQPAATIHDLDFADDIALLENSLERAQSQLIQTTKRASEVGLQINIKKTKVLTNQNTINQSIQLNGQDIEWTNNFKYLGSMVLDSNTDIKVRKGQAWKAFWRMKNMWKSTTIPIQLKTNIYKASCLSIFLFGCESWTITNKLEKVLNSFATSCYRIMLGIKRLDKVSNNTIYGIVKQEPMVQRVQRRQLRFIGHCLRKNSNEFINQYALYIPRPGHGKRKRGRPRLNYPDYVARLINNDEPPTITEIRKTAANRKEWHKIVVACRPPLFAAE</sequence>
<evidence type="ECO:0000313" key="3">
    <source>
        <dbReference type="Proteomes" id="UP000663828"/>
    </source>
</evidence>
<dbReference type="PANTHER" id="PTHR47027:SF27">
    <property type="entry name" value="REVERSE TRANSCRIPTASE DOMAIN-CONTAINING PROTEIN"/>
    <property type="match status" value="1"/>
</dbReference>
<evidence type="ECO:0000313" key="2">
    <source>
        <dbReference type="EMBL" id="CAF1276691.1"/>
    </source>
</evidence>
<dbReference type="InterPro" id="IPR000477">
    <property type="entry name" value="RT_dom"/>
</dbReference>
<keyword evidence="3" id="KW-1185">Reference proteome</keyword>
<dbReference type="SUPFAM" id="SSF56219">
    <property type="entry name" value="DNase I-like"/>
    <property type="match status" value="1"/>
</dbReference>
<dbReference type="InterPro" id="IPR036691">
    <property type="entry name" value="Endo/exonu/phosph_ase_sf"/>
</dbReference>
<proteinExistence type="predicted"/>
<accession>A0A815BYN5</accession>
<dbReference type="PANTHER" id="PTHR47027">
    <property type="entry name" value="REVERSE TRANSCRIPTASE DOMAIN-CONTAINING PROTEIN"/>
    <property type="match status" value="1"/>
</dbReference>
<dbReference type="Proteomes" id="UP000663828">
    <property type="component" value="Unassembled WGS sequence"/>
</dbReference>